<organism evidence="2 3">
    <name type="scientific">Novosphingobium aquiterrae</name>
    <dbReference type="NCBI Taxonomy" id="624388"/>
    <lineage>
        <taxon>Bacteria</taxon>
        <taxon>Pseudomonadati</taxon>
        <taxon>Pseudomonadota</taxon>
        <taxon>Alphaproteobacteria</taxon>
        <taxon>Sphingomonadales</taxon>
        <taxon>Sphingomonadaceae</taxon>
        <taxon>Novosphingobium</taxon>
    </lineage>
</organism>
<evidence type="ECO:0000313" key="2">
    <source>
        <dbReference type="EMBL" id="MFC0590275.1"/>
    </source>
</evidence>
<keyword evidence="3" id="KW-1185">Reference proteome</keyword>
<feature type="chain" id="PRO_5046240821" evidence="1">
    <location>
        <begin position="37"/>
        <end position="114"/>
    </location>
</feature>
<dbReference type="RefSeq" id="WP_379481721.1">
    <property type="nucleotide sequence ID" value="NZ_JBHLTL010000006.1"/>
</dbReference>
<dbReference type="InterPro" id="IPR058067">
    <property type="entry name" value="CC_3452-like"/>
</dbReference>
<dbReference type="InterPro" id="IPR058513">
    <property type="entry name" value="DUF8200"/>
</dbReference>
<evidence type="ECO:0000256" key="1">
    <source>
        <dbReference type="SAM" id="SignalP"/>
    </source>
</evidence>
<keyword evidence="1" id="KW-0732">Signal</keyword>
<proteinExistence type="predicted"/>
<sequence>MITQTQNAFPRLFLAAGLALAGTIASFGATVSPAHAGTNAYSATLAAGLEAPAKKVVNGVLWKCEGDSCVGAVDGARPVNTCRQVVKTFGAVSKFATPKGDLGAEDLQRCNAAA</sequence>
<comment type="caution">
    <text evidence="2">The sequence shown here is derived from an EMBL/GenBank/DDBJ whole genome shotgun (WGS) entry which is preliminary data.</text>
</comment>
<dbReference type="Pfam" id="PF26624">
    <property type="entry name" value="DUF8200"/>
    <property type="match status" value="1"/>
</dbReference>
<name>A0ABV6PKA7_9SPHN</name>
<accession>A0ABV6PKA7</accession>
<dbReference type="NCBIfam" id="NF047636">
    <property type="entry name" value="CC_3452_fam"/>
    <property type="match status" value="1"/>
</dbReference>
<dbReference type="Proteomes" id="UP001589943">
    <property type="component" value="Unassembled WGS sequence"/>
</dbReference>
<evidence type="ECO:0000313" key="3">
    <source>
        <dbReference type="Proteomes" id="UP001589943"/>
    </source>
</evidence>
<dbReference type="EMBL" id="JBHLTL010000006">
    <property type="protein sequence ID" value="MFC0590275.1"/>
    <property type="molecule type" value="Genomic_DNA"/>
</dbReference>
<gene>
    <name evidence="2" type="ORF">ACFFF7_12700</name>
</gene>
<reference evidence="2 3" key="1">
    <citation type="submission" date="2024-09" db="EMBL/GenBank/DDBJ databases">
        <authorList>
            <person name="Sun Q."/>
            <person name="Mori K."/>
        </authorList>
    </citation>
    <scope>NUCLEOTIDE SEQUENCE [LARGE SCALE GENOMIC DNA]</scope>
    <source>
        <strain evidence="2 3">NCAIM B.02537</strain>
    </source>
</reference>
<feature type="signal peptide" evidence="1">
    <location>
        <begin position="1"/>
        <end position="36"/>
    </location>
</feature>
<protein>
    <submittedName>
        <fullName evidence="2">Uncharacterized protein</fullName>
    </submittedName>
</protein>